<keyword evidence="5 10" id="KW-0418">Kinase</keyword>
<feature type="transmembrane region" description="Helical" evidence="8">
    <location>
        <begin position="113"/>
        <end position="136"/>
    </location>
</feature>
<proteinExistence type="predicted"/>
<reference evidence="10 11" key="1">
    <citation type="submission" date="2016-10" db="EMBL/GenBank/DDBJ databases">
        <authorList>
            <person name="de Groot N.N."/>
        </authorList>
    </citation>
    <scope>NUCLEOTIDE SEQUENCE [LARGE SCALE GENOMIC DNA]</scope>
    <source>
        <strain evidence="10 11">DSM 15283</strain>
    </source>
</reference>
<gene>
    <name evidence="10" type="ORF">SAMN04488042_107214</name>
</gene>
<evidence type="ECO:0000256" key="4">
    <source>
        <dbReference type="ARBA" id="ARBA00022679"/>
    </source>
</evidence>
<evidence type="ECO:0000256" key="7">
    <source>
        <dbReference type="ARBA" id="ARBA00023136"/>
    </source>
</evidence>
<keyword evidence="11" id="KW-1185">Reference proteome</keyword>
<evidence type="ECO:0000256" key="3">
    <source>
        <dbReference type="ARBA" id="ARBA00022553"/>
    </source>
</evidence>
<dbReference type="InterPro" id="IPR003661">
    <property type="entry name" value="HisK_dim/P_dom"/>
</dbReference>
<dbReference type="AlphaFoldDB" id="A0A1I4R0Y7"/>
<dbReference type="FunFam" id="3.30.565.10:FF:000006">
    <property type="entry name" value="Sensor histidine kinase WalK"/>
    <property type="match status" value="1"/>
</dbReference>
<dbReference type="InterPro" id="IPR050736">
    <property type="entry name" value="Sensor_HK_Regulatory"/>
</dbReference>
<dbReference type="PROSITE" id="PS50109">
    <property type="entry name" value="HIS_KIN"/>
    <property type="match status" value="1"/>
</dbReference>
<dbReference type="PANTHER" id="PTHR43711:SF1">
    <property type="entry name" value="HISTIDINE KINASE 1"/>
    <property type="match status" value="1"/>
</dbReference>
<dbReference type="InterPro" id="IPR003594">
    <property type="entry name" value="HATPase_dom"/>
</dbReference>
<keyword evidence="6" id="KW-0902">Two-component regulatory system</keyword>
<dbReference type="InterPro" id="IPR036097">
    <property type="entry name" value="HisK_dim/P_sf"/>
</dbReference>
<keyword evidence="7 8" id="KW-0472">Membrane</keyword>
<evidence type="ECO:0000256" key="8">
    <source>
        <dbReference type="SAM" id="Phobius"/>
    </source>
</evidence>
<feature type="domain" description="Histidine kinase" evidence="9">
    <location>
        <begin position="254"/>
        <end position="473"/>
    </location>
</feature>
<feature type="transmembrane region" description="Helical" evidence="8">
    <location>
        <begin position="142"/>
        <end position="161"/>
    </location>
</feature>
<dbReference type="EC" id="2.7.13.3" evidence="2"/>
<dbReference type="SUPFAM" id="SSF47384">
    <property type="entry name" value="Homodimeric domain of signal transducing histidine kinase"/>
    <property type="match status" value="1"/>
</dbReference>
<dbReference type="Pfam" id="PF00512">
    <property type="entry name" value="HisKA"/>
    <property type="match status" value="1"/>
</dbReference>
<dbReference type="SUPFAM" id="SSF55874">
    <property type="entry name" value="ATPase domain of HSP90 chaperone/DNA topoisomerase II/histidine kinase"/>
    <property type="match status" value="1"/>
</dbReference>
<evidence type="ECO:0000256" key="2">
    <source>
        <dbReference type="ARBA" id="ARBA00012438"/>
    </source>
</evidence>
<name>A0A1I4R0Y7_9RHOB</name>
<evidence type="ECO:0000313" key="11">
    <source>
        <dbReference type="Proteomes" id="UP000199144"/>
    </source>
</evidence>
<dbReference type="PRINTS" id="PR00344">
    <property type="entry name" value="BCTRLSENSOR"/>
</dbReference>
<organism evidence="10 11">
    <name type="scientific">Shimia aestuarii</name>
    <dbReference type="NCBI Taxonomy" id="254406"/>
    <lineage>
        <taxon>Bacteria</taxon>
        <taxon>Pseudomonadati</taxon>
        <taxon>Pseudomonadota</taxon>
        <taxon>Alphaproteobacteria</taxon>
        <taxon>Rhodobacterales</taxon>
        <taxon>Roseobacteraceae</taxon>
    </lineage>
</organism>
<dbReference type="InterPro" id="IPR005467">
    <property type="entry name" value="His_kinase_dom"/>
</dbReference>
<dbReference type="STRING" id="254406.SAMN04488042_107214"/>
<dbReference type="CDD" id="cd00075">
    <property type="entry name" value="HATPase"/>
    <property type="match status" value="1"/>
</dbReference>
<evidence type="ECO:0000313" key="10">
    <source>
        <dbReference type="EMBL" id="SFM45938.1"/>
    </source>
</evidence>
<dbReference type="InterPro" id="IPR036890">
    <property type="entry name" value="HATPase_C_sf"/>
</dbReference>
<dbReference type="SMART" id="SM00387">
    <property type="entry name" value="HATPase_c"/>
    <property type="match status" value="1"/>
</dbReference>
<dbReference type="CDD" id="cd00082">
    <property type="entry name" value="HisKA"/>
    <property type="match status" value="1"/>
</dbReference>
<keyword evidence="3" id="KW-0597">Phosphoprotein</keyword>
<dbReference type="FunFam" id="1.10.287.130:FF:000001">
    <property type="entry name" value="Two-component sensor histidine kinase"/>
    <property type="match status" value="1"/>
</dbReference>
<sequence>MHTDYSKGHSNAHPVRRALKRLSSIVVHTGKPTVEKAHRLEKQVHDFASGGLALFWQRQGIYFGAALLCGFYYSLPVAGFCYLLCQLADIFDSAVSLKVVNRKDHSFRHTRRLLAALFASNTFSSLAVAIFTLLVAELEGPAEHFTSLFFLFAAGLFAAVNNHQLPQVLAVRLVIYGALFIYIPAHDIWNHGPSYGSKMWLHFATAIFVLYFVLECSMIFLRLYQRGLDQLEELRAERDKARDAYEVKSQFVSVVSHELRTPLTSINGALGLLRDTDLSGNPQSAARMIDIAHKNSQRLSKLINDLLDIQKMESSKMTYDFAPLELSDLLDEAVQSNSPYGDKFDVRLSITRTDPGLHVMADRERLMQVLDNLLSNAIKFSSPGSEVQISTSRDDDLAILEVRDFGIGIPENSRDAVFGKFTQVDGSDKRDHDGTGLGMSIAEQIVTDHNAHIDYDSTPGKGTRFYIEFPLIKGPSK</sequence>
<dbReference type="PANTHER" id="PTHR43711">
    <property type="entry name" value="TWO-COMPONENT HISTIDINE KINASE"/>
    <property type="match status" value="1"/>
</dbReference>
<keyword evidence="8" id="KW-0812">Transmembrane</keyword>
<evidence type="ECO:0000259" key="9">
    <source>
        <dbReference type="PROSITE" id="PS50109"/>
    </source>
</evidence>
<dbReference type="OrthoDB" id="7179697at2"/>
<dbReference type="Proteomes" id="UP000199144">
    <property type="component" value="Unassembled WGS sequence"/>
</dbReference>
<dbReference type="GO" id="GO:0000155">
    <property type="term" value="F:phosphorelay sensor kinase activity"/>
    <property type="evidence" value="ECO:0007669"/>
    <property type="project" value="InterPro"/>
</dbReference>
<dbReference type="InterPro" id="IPR004358">
    <property type="entry name" value="Sig_transdc_His_kin-like_C"/>
</dbReference>
<keyword evidence="8" id="KW-1133">Transmembrane helix</keyword>
<dbReference type="SMART" id="SM00388">
    <property type="entry name" value="HisKA"/>
    <property type="match status" value="1"/>
</dbReference>
<protein>
    <recommendedName>
        <fullName evidence="2">histidine kinase</fullName>
        <ecNumber evidence="2">2.7.13.3</ecNumber>
    </recommendedName>
</protein>
<evidence type="ECO:0000256" key="1">
    <source>
        <dbReference type="ARBA" id="ARBA00000085"/>
    </source>
</evidence>
<evidence type="ECO:0000256" key="5">
    <source>
        <dbReference type="ARBA" id="ARBA00022777"/>
    </source>
</evidence>
<dbReference type="Gene3D" id="1.10.287.130">
    <property type="match status" value="1"/>
</dbReference>
<accession>A0A1I4R0Y7</accession>
<feature type="transmembrane region" description="Helical" evidence="8">
    <location>
        <begin position="200"/>
        <end position="221"/>
    </location>
</feature>
<keyword evidence="4" id="KW-0808">Transferase</keyword>
<feature type="transmembrane region" description="Helical" evidence="8">
    <location>
        <begin position="61"/>
        <end position="85"/>
    </location>
</feature>
<dbReference type="Gene3D" id="3.30.565.10">
    <property type="entry name" value="Histidine kinase-like ATPase, C-terminal domain"/>
    <property type="match status" value="1"/>
</dbReference>
<comment type="catalytic activity">
    <reaction evidence="1">
        <text>ATP + protein L-histidine = ADP + protein N-phospho-L-histidine.</text>
        <dbReference type="EC" id="2.7.13.3"/>
    </reaction>
</comment>
<dbReference type="EMBL" id="FOTQ01000007">
    <property type="protein sequence ID" value="SFM45938.1"/>
    <property type="molecule type" value="Genomic_DNA"/>
</dbReference>
<evidence type="ECO:0000256" key="6">
    <source>
        <dbReference type="ARBA" id="ARBA00023012"/>
    </source>
</evidence>
<dbReference type="Pfam" id="PF02518">
    <property type="entry name" value="HATPase_c"/>
    <property type="match status" value="1"/>
</dbReference>
<feature type="transmembrane region" description="Helical" evidence="8">
    <location>
        <begin position="168"/>
        <end position="185"/>
    </location>
</feature>